<keyword evidence="2" id="KW-1185">Reference proteome</keyword>
<reference evidence="1 2" key="1">
    <citation type="submission" date="2019-02" db="EMBL/GenBank/DDBJ databases">
        <title>Deep-cultivation of Planctomycetes and their phenomic and genomic characterization uncovers novel biology.</title>
        <authorList>
            <person name="Wiegand S."/>
            <person name="Jogler M."/>
            <person name="Boedeker C."/>
            <person name="Pinto D."/>
            <person name="Vollmers J."/>
            <person name="Rivas-Marin E."/>
            <person name="Kohn T."/>
            <person name="Peeters S.H."/>
            <person name="Heuer A."/>
            <person name="Rast P."/>
            <person name="Oberbeckmann S."/>
            <person name="Bunk B."/>
            <person name="Jeske O."/>
            <person name="Meyerdierks A."/>
            <person name="Storesund J.E."/>
            <person name="Kallscheuer N."/>
            <person name="Luecker S."/>
            <person name="Lage O.M."/>
            <person name="Pohl T."/>
            <person name="Merkel B.J."/>
            <person name="Hornburger P."/>
            <person name="Mueller R.-W."/>
            <person name="Bruemmer F."/>
            <person name="Labrenz M."/>
            <person name="Spormann A.M."/>
            <person name="Op den Camp H."/>
            <person name="Overmann J."/>
            <person name="Amann R."/>
            <person name="Jetten M.S.M."/>
            <person name="Mascher T."/>
            <person name="Medema M.H."/>
            <person name="Devos D.P."/>
            <person name="Kaster A.-K."/>
            <person name="Ovreas L."/>
            <person name="Rohde M."/>
            <person name="Galperin M.Y."/>
            <person name="Jogler C."/>
        </authorList>
    </citation>
    <scope>NUCLEOTIDE SEQUENCE [LARGE SCALE GENOMIC DNA]</scope>
    <source>
        <strain evidence="1 2">Pan216</strain>
    </source>
</reference>
<protein>
    <submittedName>
        <fullName evidence="1">Uncharacterized protein</fullName>
    </submittedName>
</protein>
<organism evidence="1 2">
    <name type="scientific">Kolteria novifilia</name>
    <dbReference type="NCBI Taxonomy" id="2527975"/>
    <lineage>
        <taxon>Bacteria</taxon>
        <taxon>Pseudomonadati</taxon>
        <taxon>Planctomycetota</taxon>
        <taxon>Planctomycetia</taxon>
        <taxon>Kolteriales</taxon>
        <taxon>Kolteriaceae</taxon>
        <taxon>Kolteria</taxon>
    </lineage>
</organism>
<evidence type="ECO:0000313" key="2">
    <source>
        <dbReference type="Proteomes" id="UP000317093"/>
    </source>
</evidence>
<gene>
    <name evidence="1" type="ORF">Pan216_08530</name>
</gene>
<dbReference type="KEGG" id="knv:Pan216_08530"/>
<name>A0A518AZ75_9BACT</name>
<dbReference type="Proteomes" id="UP000317093">
    <property type="component" value="Chromosome"/>
</dbReference>
<proteinExistence type="predicted"/>
<accession>A0A518AZ75</accession>
<sequence>MLTLPLLLSLVAADPDFQLIDLPAELGNVKRDVAANKVAITNLIDRLNTLEERCSCGEETIPKVLTLGDNNKSVILAPRCKGPSCRPRAIVGPDPPADVVAEQGSTAAPSRNRKFHSADSPTLSSEAIVLPSERIIRTVSPVDDCRRGRCRLIKRFSKWRRCR</sequence>
<evidence type="ECO:0000313" key="1">
    <source>
        <dbReference type="EMBL" id="QDU60016.1"/>
    </source>
</evidence>
<dbReference type="AlphaFoldDB" id="A0A518AZ75"/>
<dbReference type="EMBL" id="CP036279">
    <property type="protein sequence ID" value="QDU60016.1"/>
    <property type="molecule type" value="Genomic_DNA"/>
</dbReference>
<dbReference type="RefSeq" id="WP_145255192.1">
    <property type="nucleotide sequence ID" value="NZ_CP036279.1"/>
</dbReference>